<evidence type="ECO:0000313" key="3">
    <source>
        <dbReference type="Proteomes" id="UP000006906"/>
    </source>
</evidence>
<feature type="compositionally biased region" description="Gly residues" evidence="1">
    <location>
        <begin position="273"/>
        <end position="296"/>
    </location>
</feature>
<evidence type="ECO:0000256" key="1">
    <source>
        <dbReference type="SAM" id="MobiDB-lite"/>
    </source>
</evidence>
<sequence>MSVNRAGRRLLSAAGASAAEPAAAAALGSCAPRLLQLLSRQHGSSSRGFSAHGTSGPQEPPGGHDRTAEAPPRHRVGDLPRSRSVQQEQLAVGSDRDSVQAAGGQAAWPRRSPDAPPDPATRRGGRETMGSEREAEEAARLTLRHGSGKSAEAIMAGPEAAEAPHSNTAVKFVYQQQPSPYSHDTDAAGTTSTGGAEQVARQYMETAGSSNETSRAGGPTDDIPELGGVSGMFAPRGEMGSDYGLRTPRQPFSHGAPPEAGGGVRSGSEILGMSGGSGGTGGGGGGGTGSGGTGGEGSDRSGRSDGAAAGGGGQGGSGGGGAGGGGGGGRGSVAGSWHVNLVGNGVGETVKAGVGRLQEAYKVMFGDGPARGVGSDRAPDRAGAGGLESRPGKPTDAGKSGGPREGWNSP</sequence>
<gene>
    <name evidence="2" type="ORF">CHLRE_12g549650v5</name>
</gene>
<feature type="compositionally biased region" description="Low complexity" evidence="1">
    <location>
        <begin position="187"/>
        <end position="196"/>
    </location>
</feature>
<dbReference type="KEGG" id="cre:CHLRE_12g549650v5"/>
<evidence type="ECO:0000313" key="2">
    <source>
        <dbReference type="EMBL" id="PNW76050.1"/>
    </source>
</evidence>
<dbReference type="AlphaFoldDB" id="A0A2K3D695"/>
<feature type="region of interest" description="Disordered" evidence="1">
    <location>
        <begin position="38"/>
        <end position="151"/>
    </location>
</feature>
<dbReference type="OrthoDB" id="542816at2759"/>
<dbReference type="Proteomes" id="UP000006906">
    <property type="component" value="Chromosome 12"/>
</dbReference>
<dbReference type="Gramene" id="PNW76050">
    <property type="protein sequence ID" value="PNW76050"/>
    <property type="gene ID" value="CHLRE_12g549650v5"/>
</dbReference>
<feature type="compositionally biased region" description="Basic and acidic residues" evidence="1">
    <location>
        <begin position="62"/>
        <end position="81"/>
    </location>
</feature>
<dbReference type="InParanoid" id="A0A2K3D695"/>
<accession>A0A2K3D695</accession>
<reference evidence="2 3" key="1">
    <citation type="journal article" date="2007" name="Science">
        <title>The Chlamydomonas genome reveals the evolution of key animal and plant functions.</title>
        <authorList>
            <person name="Merchant S.S."/>
            <person name="Prochnik S.E."/>
            <person name="Vallon O."/>
            <person name="Harris E.H."/>
            <person name="Karpowicz S.J."/>
            <person name="Witman G.B."/>
            <person name="Terry A."/>
            <person name="Salamov A."/>
            <person name="Fritz-Laylin L.K."/>
            <person name="Marechal-Drouard L."/>
            <person name="Marshall W.F."/>
            <person name="Qu L.H."/>
            <person name="Nelson D.R."/>
            <person name="Sanderfoot A.A."/>
            <person name="Spalding M.H."/>
            <person name="Kapitonov V.V."/>
            <person name="Ren Q."/>
            <person name="Ferris P."/>
            <person name="Lindquist E."/>
            <person name="Shapiro H."/>
            <person name="Lucas S.M."/>
            <person name="Grimwood J."/>
            <person name="Schmutz J."/>
            <person name="Cardol P."/>
            <person name="Cerutti H."/>
            <person name="Chanfreau G."/>
            <person name="Chen C.L."/>
            <person name="Cognat V."/>
            <person name="Croft M.T."/>
            <person name="Dent R."/>
            <person name="Dutcher S."/>
            <person name="Fernandez E."/>
            <person name="Fukuzawa H."/>
            <person name="Gonzalez-Ballester D."/>
            <person name="Gonzalez-Halphen D."/>
            <person name="Hallmann A."/>
            <person name="Hanikenne M."/>
            <person name="Hippler M."/>
            <person name="Inwood W."/>
            <person name="Jabbari K."/>
            <person name="Kalanon M."/>
            <person name="Kuras R."/>
            <person name="Lefebvre P.A."/>
            <person name="Lemaire S.D."/>
            <person name="Lobanov A.V."/>
            <person name="Lohr M."/>
            <person name="Manuell A."/>
            <person name="Meier I."/>
            <person name="Mets L."/>
            <person name="Mittag M."/>
            <person name="Mittelmeier T."/>
            <person name="Moroney J.V."/>
            <person name="Moseley J."/>
            <person name="Napoli C."/>
            <person name="Nedelcu A.M."/>
            <person name="Niyogi K."/>
            <person name="Novoselov S.V."/>
            <person name="Paulsen I.T."/>
            <person name="Pazour G."/>
            <person name="Purton S."/>
            <person name="Ral J.P."/>
            <person name="Riano-Pachon D.M."/>
            <person name="Riekhof W."/>
            <person name="Rymarquis L."/>
            <person name="Schroda M."/>
            <person name="Stern D."/>
            <person name="Umen J."/>
            <person name="Willows R."/>
            <person name="Wilson N."/>
            <person name="Zimmer S.L."/>
            <person name="Allmer J."/>
            <person name="Balk J."/>
            <person name="Bisova K."/>
            <person name="Chen C.J."/>
            <person name="Elias M."/>
            <person name="Gendler K."/>
            <person name="Hauser C."/>
            <person name="Lamb M.R."/>
            <person name="Ledford H."/>
            <person name="Long J.C."/>
            <person name="Minagawa J."/>
            <person name="Page M.D."/>
            <person name="Pan J."/>
            <person name="Pootakham W."/>
            <person name="Roje S."/>
            <person name="Rose A."/>
            <person name="Stahlberg E."/>
            <person name="Terauchi A.M."/>
            <person name="Yang P."/>
            <person name="Ball S."/>
            <person name="Bowler C."/>
            <person name="Dieckmann C.L."/>
            <person name="Gladyshev V.N."/>
            <person name="Green P."/>
            <person name="Jorgensen R."/>
            <person name="Mayfield S."/>
            <person name="Mueller-Roeber B."/>
            <person name="Rajamani S."/>
            <person name="Sayre R.T."/>
            <person name="Brokstein P."/>
            <person name="Dubchak I."/>
            <person name="Goodstein D."/>
            <person name="Hornick L."/>
            <person name="Huang Y.W."/>
            <person name="Jhaveri J."/>
            <person name="Luo Y."/>
            <person name="Martinez D."/>
            <person name="Ngau W.C."/>
            <person name="Otillar B."/>
            <person name="Poliakov A."/>
            <person name="Porter A."/>
            <person name="Szajkowski L."/>
            <person name="Werner G."/>
            <person name="Zhou K."/>
            <person name="Grigoriev I.V."/>
            <person name="Rokhsar D.S."/>
            <person name="Grossman A.R."/>
        </authorList>
    </citation>
    <scope>NUCLEOTIDE SEQUENCE [LARGE SCALE GENOMIC DNA]</scope>
    <source>
        <strain evidence="3">CC-503</strain>
    </source>
</reference>
<feature type="compositionally biased region" description="Polar residues" evidence="1">
    <location>
        <begin position="38"/>
        <end position="57"/>
    </location>
</feature>
<dbReference type="GeneID" id="66055787"/>
<dbReference type="OMA" id="AECSAHY"/>
<feature type="compositionally biased region" description="Basic and acidic residues" evidence="1">
    <location>
        <begin position="120"/>
        <end position="139"/>
    </location>
</feature>
<organism evidence="2 3">
    <name type="scientific">Chlamydomonas reinhardtii</name>
    <name type="common">Chlamydomonas smithii</name>
    <dbReference type="NCBI Taxonomy" id="3055"/>
    <lineage>
        <taxon>Eukaryota</taxon>
        <taxon>Viridiplantae</taxon>
        <taxon>Chlorophyta</taxon>
        <taxon>core chlorophytes</taxon>
        <taxon>Chlorophyceae</taxon>
        <taxon>CS clade</taxon>
        <taxon>Chlamydomonadales</taxon>
        <taxon>Chlamydomonadaceae</taxon>
        <taxon>Chlamydomonas</taxon>
    </lineage>
</organism>
<keyword evidence="3" id="KW-1185">Reference proteome</keyword>
<feature type="region of interest" description="Disordered" evidence="1">
    <location>
        <begin position="366"/>
        <end position="410"/>
    </location>
</feature>
<proteinExistence type="predicted"/>
<name>A0A2K3D695_CHLRE</name>
<dbReference type="EMBL" id="CM008973">
    <property type="protein sequence ID" value="PNW76050.1"/>
    <property type="molecule type" value="Genomic_DNA"/>
</dbReference>
<feature type="compositionally biased region" description="Gly residues" evidence="1">
    <location>
        <begin position="308"/>
        <end position="332"/>
    </location>
</feature>
<feature type="region of interest" description="Disordered" evidence="1">
    <location>
        <begin position="177"/>
        <end position="337"/>
    </location>
</feature>
<dbReference type="RefSeq" id="XP_042919024.1">
    <property type="nucleotide sequence ID" value="XM_043068961.1"/>
</dbReference>
<protein>
    <submittedName>
        <fullName evidence="2">Uncharacterized protein</fullName>
    </submittedName>
</protein>